<dbReference type="Pfam" id="PF03372">
    <property type="entry name" value="Exo_endo_phos"/>
    <property type="match status" value="1"/>
</dbReference>
<dbReference type="SUPFAM" id="SSF56219">
    <property type="entry name" value="DNase I-like"/>
    <property type="match status" value="1"/>
</dbReference>
<dbReference type="AlphaFoldDB" id="A0A2I0AZX4"/>
<dbReference type="PANTHER" id="PTHR35218:SF7">
    <property type="entry name" value="ENDONUCLEASE_EXONUCLEASE_PHOSPHATASE"/>
    <property type="match status" value="1"/>
</dbReference>
<proteinExistence type="predicted"/>
<dbReference type="OrthoDB" id="785361at2759"/>
<accession>A0A2I0AZX4</accession>
<dbReference type="Gene3D" id="3.60.10.10">
    <property type="entry name" value="Endonuclease/exonuclease/phosphatase"/>
    <property type="match status" value="1"/>
</dbReference>
<keyword evidence="3" id="KW-1185">Reference proteome</keyword>
<evidence type="ECO:0000313" key="3">
    <source>
        <dbReference type="Proteomes" id="UP000236161"/>
    </source>
</evidence>
<dbReference type="GO" id="GO:0003824">
    <property type="term" value="F:catalytic activity"/>
    <property type="evidence" value="ECO:0007669"/>
    <property type="project" value="InterPro"/>
</dbReference>
<dbReference type="PANTHER" id="PTHR35218">
    <property type="entry name" value="RNASE H DOMAIN-CONTAINING PROTEIN"/>
    <property type="match status" value="1"/>
</dbReference>
<protein>
    <recommendedName>
        <fullName evidence="1">Endonuclease/exonuclease/phosphatase domain-containing protein</fullName>
    </recommendedName>
</protein>
<reference evidence="2 3" key="1">
    <citation type="journal article" date="2017" name="Nature">
        <title>The Apostasia genome and the evolution of orchids.</title>
        <authorList>
            <person name="Zhang G.Q."/>
            <person name="Liu K.W."/>
            <person name="Li Z."/>
            <person name="Lohaus R."/>
            <person name="Hsiao Y.Y."/>
            <person name="Niu S.C."/>
            <person name="Wang J.Y."/>
            <person name="Lin Y.C."/>
            <person name="Xu Q."/>
            <person name="Chen L.J."/>
            <person name="Yoshida K."/>
            <person name="Fujiwara S."/>
            <person name="Wang Z.W."/>
            <person name="Zhang Y.Q."/>
            <person name="Mitsuda N."/>
            <person name="Wang M."/>
            <person name="Liu G.H."/>
            <person name="Pecoraro L."/>
            <person name="Huang H.X."/>
            <person name="Xiao X.J."/>
            <person name="Lin M."/>
            <person name="Wu X.Y."/>
            <person name="Wu W.L."/>
            <person name="Chen Y.Y."/>
            <person name="Chang S.B."/>
            <person name="Sakamoto S."/>
            <person name="Ohme-Takagi M."/>
            <person name="Yagi M."/>
            <person name="Zeng S.J."/>
            <person name="Shen C.Y."/>
            <person name="Yeh C.M."/>
            <person name="Luo Y.B."/>
            <person name="Tsai W.C."/>
            <person name="Van de Peer Y."/>
            <person name="Liu Z.J."/>
        </authorList>
    </citation>
    <scope>NUCLEOTIDE SEQUENCE [LARGE SCALE GENOMIC DNA]</scope>
    <source>
        <strain evidence="3">cv. Shenzhen</strain>
        <tissue evidence="2">Stem</tissue>
    </source>
</reference>
<sequence length="170" mass="19313">MVNILSWNCRGARKPATRRYLKALVDSHSPVVVCLLETRLAFFSRRDVDRLIGRHWDFVFSLAEGKSGGILLLWLSHLSVTVLTSQKQFIIVNISYAAKESWVLAAVYAHKDYLIRRHIWDGISSHLTDSTPAIIAGDFNCILSQADKKGGKPFRLLILQNYMLLSLLWS</sequence>
<dbReference type="Proteomes" id="UP000236161">
    <property type="component" value="Unassembled WGS sequence"/>
</dbReference>
<name>A0A2I0AZX4_9ASPA</name>
<organism evidence="2 3">
    <name type="scientific">Apostasia shenzhenica</name>
    <dbReference type="NCBI Taxonomy" id="1088818"/>
    <lineage>
        <taxon>Eukaryota</taxon>
        <taxon>Viridiplantae</taxon>
        <taxon>Streptophyta</taxon>
        <taxon>Embryophyta</taxon>
        <taxon>Tracheophyta</taxon>
        <taxon>Spermatophyta</taxon>
        <taxon>Magnoliopsida</taxon>
        <taxon>Liliopsida</taxon>
        <taxon>Asparagales</taxon>
        <taxon>Orchidaceae</taxon>
        <taxon>Apostasioideae</taxon>
        <taxon>Apostasia</taxon>
    </lineage>
</organism>
<evidence type="ECO:0000259" key="1">
    <source>
        <dbReference type="Pfam" id="PF03372"/>
    </source>
</evidence>
<dbReference type="InterPro" id="IPR036691">
    <property type="entry name" value="Endo/exonu/phosph_ase_sf"/>
</dbReference>
<gene>
    <name evidence="2" type="ORF">AXF42_Ash005986</name>
</gene>
<feature type="domain" description="Endonuclease/exonuclease/phosphatase" evidence="1">
    <location>
        <begin position="5"/>
        <end position="157"/>
    </location>
</feature>
<dbReference type="InterPro" id="IPR005135">
    <property type="entry name" value="Endo/exonuclease/phosphatase"/>
</dbReference>
<dbReference type="EMBL" id="KZ451932">
    <property type="protein sequence ID" value="PKA61090.1"/>
    <property type="molecule type" value="Genomic_DNA"/>
</dbReference>
<evidence type="ECO:0000313" key="2">
    <source>
        <dbReference type="EMBL" id="PKA61090.1"/>
    </source>
</evidence>